<feature type="domain" description="DUF1858" evidence="2">
    <location>
        <begin position="6"/>
        <end position="62"/>
    </location>
</feature>
<dbReference type="Pfam" id="PF08984">
    <property type="entry name" value="DUF1858"/>
    <property type="match status" value="1"/>
</dbReference>
<evidence type="ECO:0000259" key="2">
    <source>
        <dbReference type="Pfam" id="PF08984"/>
    </source>
</evidence>
<dbReference type="GO" id="GO:0030288">
    <property type="term" value="C:outer membrane-bounded periplasmic space"/>
    <property type="evidence" value="ECO:0007669"/>
    <property type="project" value="TreeGrafter"/>
</dbReference>
<evidence type="ECO:0000313" key="3">
    <source>
        <dbReference type="EMBL" id="BBB32668.1"/>
    </source>
</evidence>
<dbReference type="EMBL" id="AP017470">
    <property type="protein sequence ID" value="BBB32668.1"/>
    <property type="molecule type" value="Genomic_DNA"/>
</dbReference>
<dbReference type="KEGG" id="thyd:TTHT_1134"/>
<dbReference type="InterPro" id="IPR015077">
    <property type="entry name" value="DUF1858"/>
</dbReference>
<protein>
    <recommendedName>
        <fullName evidence="2">DUF1858 domain-containing protein</fullName>
    </recommendedName>
</protein>
<dbReference type="GO" id="GO:0015888">
    <property type="term" value="P:thiamine transport"/>
    <property type="evidence" value="ECO:0007669"/>
    <property type="project" value="TreeGrafter"/>
</dbReference>
<proteinExistence type="predicted"/>
<keyword evidence="4" id="KW-1185">Reference proteome</keyword>
<dbReference type="SUPFAM" id="SSF53850">
    <property type="entry name" value="Periplasmic binding protein-like II"/>
    <property type="match status" value="1"/>
</dbReference>
<dbReference type="GO" id="GO:0030976">
    <property type="term" value="F:thiamine pyrophosphate binding"/>
    <property type="evidence" value="ECO:0007669"/>
    <property type="project" value="TreeGrafter"/>
</dbReference>
<evidence type="ECO:0000256" key="1">
    <source>
        <dbReference type="ARBA" id="ARBA00022729"/>
    </source>
</evidence>
<dbReference type="Gene3D" id="1.10.3910.10">
    <property type="entry name" value="SP0561-like"/>
    <property type="match status" value="1"/>
</dbReference>
<dbReference type="Pfam" id="PF13343">
    <property type="entry name" value="SBP_bac_6"/>
    <property type="match status" value="1"/>
</dbReference>
<dbReference type="GO" id="GO:0030975">
    <property type="term" value="F:thiamine binding"/>
    <property type="evidence" value="ECO:0007669"/>
    <property type="project" value="TreeGrafter"/>
</dbReference>
<keyword evidence="1" id="KW-0732">Signal</keyword>
<name>A0A7R6PZK3_9BACT</name>
<dbReference type="Proteomes" id="UP000595564">
    <property type="component" value="Chromosome"/>
</dbReference>
<sequence>MSGVNGSEKLTELFDKYPDLKGFFINNGFKEVDDTNFLKTTGKFLKLSSFLKLKKRDEKDFIKAINDYLNKDQVEDITLKESLKEGDFSVEGLLPCPVRIPLLEGLNRVIEQSKNKGLTVSTKLEAASTGAKWLEERFRDVKSADDLPDLFISAGFDVFFSNKGIGGIIKESGEFIDISWDKYNKSFKDYQLKDPSKIYSLIGFVPAVFLVNLEILGDLPVPESWEDLLEGDYDQMVSLPVEDFDLFNALVLGIYKLYGEGGVAKLGRLLIKAMHPSQMVKSVQRTKAHVRPAVTIMPYFFSRMMQGSKKVKVVWPKDGSIVSPIFVVAKKKLVKELKEVADYFVSKEVGEILAHKGLFPSTHPEVENILPDYAPINWIGWDFVYGNDIQGLIDNLFTVFNQNAKEIS</sequence>
<dbReference type="RefSeq" id="WP_201326971.1">
    <property type="nucleotide sequence ID" value="NZ_AP017470.1"/>
</dbReference>
<dbReference type="AlphaFoldDB" id="A0A7R6PZK3"/>
<dbReference type="PANTHER" id="PTHR30006:SF2">
    <property type="entry name" value="ABC TRANSPORTER SUBSTRATE-BINDING PROTEIN"/>
    <property type="match status" value="1"/>
</dbReference>
<organism evidence="3 4">
    <name type="scientific">Thermotomaculum hydrothermale</name>
    <dbReference type="NCBI Taxonomy" id="981385"/>
    <lineage>
        <taxon>Bacteria</taxon>
        <taxon>Pseudomonadati</taxon>
        <taxon>Acidobacteriota</taxon>
        <taxon>Holophagae</taxon>
        <taxon>Thermotomaculales</taxon>
        <taxon>Thermotomaculaceae</taxon>
        <taxon>Thermotomaculum</taxon>
    </lineage>
</organism>
<dbReference type="InterPro" id="IPR038062">
    <property type="entry name" value="ScdA-like_N_sf"/>
</dbReference>
<reference evidence="3 4" key="1">
    <citation type="journal article" date="2012" name="Extremophiles">
        <title>Thermotomaculum hydrothermale gen. nov., sp. nov., a novel heterotrophic thermophile within the phylum Acidobacteria from a deep-sea hydrothermal vent chimney in the Southern Okinawa Trough.</title>
        <authorList>
            <person name="Izumi H."/>
            <person name="Nunoura T."/>
            <person name="Miyazaki M."/>
            <person name="Mino S."/>
            <person name="Toki T."/>
            <person name="Takai K."/>
            <person name="Sako Y."/>
            <person name="Sawabe T."/>
            <person name="Nakagawa S."/>
        </authorList>
    </citation>
    <scope>NUCLEOTIDE SEQUENCE [LARGE SCALE GENOMIC DNA]</scope>
    <source>
        <strain evidence="3 4">AC55</strain>
    </source>
</reference>
<gene>
    <name evidence="3" type="ORF">TTHT_1134</name>
</gene>
<dbReference type="PANTHER" id="PTHR30006">
    <property type="entry name" value="THIAMINE-BINDING PERIPLASMIC PROTEIN-RELATED"/>
    <property type="match status" value="1"/>
</dbReference>
<dbReference type="Gene3D" id="3.40.190.10">
    <property type="entry name" value="Periplasmic binding protein-like II"/>
    <property type="match status" value="2"/>
</dbReference>
<dbReference type="SUPFAM" id="SSF140683">
    <property type="entry name" value="SP0561-like"/>
    <property type="match status" value="1"/>
</dbReference>
<evidence type="ECO:0000313" key="4">
    <source>
        <dbReference type="Proteomes" id="UP000595564"/>
    </source>
</evidence>
<accession>A0A7R6PZK3</accession>